<feature type="domain" description="ABC transmembrane type-1" evidence="8">
    <location>
        <begin position="91"/>
        <end position="292"/>
    </location>
</feature>
<evidence type="ECO:0000259" key="8">
    <source>
        <dbReference type="PROSITE" id="PS50928"/>
    </source>
</evidence>
<feature type="transmembrane region" description="Helical" evidence="7">
    <location>
        <begin position="158"/>
        <end position="178"/>
    </location>
</feature>
<organism evidence="9 10">
    <name type="scientific">Telluria mixta</name>
    <dbReference type="NCBI Taxonomy" id="34071"/>
    <lineage>
        <taxon>Bacteria</taxon>
        <taxon>Pseudomonadati</taxon>
        <taxon>Pseudomonadota</taxon>
        <taxon>Betaproteobacteria</taxon>
        <taxon>Burkholderiales</taxon>
        <taxon>Oxalobacteraceae</taxon>
        <taxon>Telluria group</taxon>
        <taxon>Telluria</taxon>
    </lineage>
</organism>
<feature type="transmembrane region" description="Helical" evidence="7">
    <location>
        <begin position="273"/>
        <end position="292"/>
    </location>
</feature>
<keyword evidence="2 7" id="KW-0813">Transport</keyword>
<dbReference type="Pfam" id="PF00528">
    <property type="entry name" value="BPD_transp_1"/>
    <property type="match status" value="1"/>
</dbReference>
<keyword evidence="10" id="KW-1185">Reference proteome</keyword>
<evidence type="ECO:0000256" key="4">
    <source>
        <dbReference type="ARBA" id="ARBA00022692"/>
    </source>
</evidence>
<dbReference type="EMBL" id="JANUHC010000003">
    <property type="protein sequence ID" value="MCS0629530.1"/>
    <property type="molecule type" value="Genomic_DNA"/>
</dbReference>
<dbReference type="Gene3D" id="1.10.3720.10">
    <property type="entry name" value="MetI-like"/>
    <property type="match status" value="1"/>
</dbReference>
<evidence type="ECO:0000256" key="1">
    <source>
        <dbReference type="ARBA" id="ARBA00004651"/>
    </source>
</evidence>
<evidence type="ECO:0000256" key="7">
    <source>
        <dbReference type="RuleBase" id="RU363032"/>
    </source>
</evidence>
<evidence type="ECO:0000313" key="10">
    <source>
        <dbReference type="Proteomes" id="UP001165263"/>
    </source>
</evidence>
<dbReference type="RefSeq" id="WP_259448668.1">
    <property type="nucleotide sequence ID" value="NZ_CP119520.1"/>
</dbReference>
<evidence type="ECO:0000256" key="6">
    <source>
        <dbReference type="ARBA" id="ARBA00023136"/>
    </source>
</evidence>
<sequence length="307" mass="34101">MTTRVLTRPEPDVRAWRPRQGWGSAAFDAANAAVLLALCFITFYPFYYVLIASLSDPVALMANRGFMLLPRGFSLEAFQRVWDNPMVRSGFFNTLVIVVGGTALNLGLTCCGAYALSRQRLPLEKTFMVLIVFTMFFSGGLVPNYLLVRDLGLLNSRWAIVLPFAVSAWNLIILRAAFNAVPKDYEEAARIDGAGDFTILLRVYVPLCTPTIAVVGLFYAVSHWNGYFYSMIYLSDRDLFPIQLVLREILVSGSTDSMMTGEAIGREALSNTIKYATVVVATIPVLAVYPFLQRWFVKGVLTGGIKE</sequence>
<evidence type="ECO:0000256" key="2">
    <source>
        <dbReference type="ARBA" id="ARBA00022448"/>
    </source>
</evidence>
<dbReference type="PANTHER" id="PTHR43744">
    <property type="entry name" value="ABC TRANSPORTER PERMEASE PROTEIN MG189-RELATED-RELATED"/>
    <property type="match status" value="1"/>
</dbReference>
<dbReference type="SUPFAM" id="SSF161098">
    <property type="entry name" value="MetI-like"/>
    <property type="match status" value="1"/>
</dbReference>
<feature type="transmembrane region" description="Helical" evidence="7">
    <location>
        <begin position="21"/>
        <end position="47"/>
    </location>
</feature>
<dbReference type="InterPro" id="IPR035906">
    <property type="entry name" value="MetI-like_sf"/>
</dbReference>
<keyword evidence="6 7" id="KW-0472">Membrane</keyword>
<dbReference type="PROSITE" id="PS50928">
    <property type="entry name" value="ABC_TM1"/>
    <property type="match status" value="1"/>
</dbReference>
<reference evidence="9" key="1">
    <citation type="submission" date="2022-08" db="EMBL/GenBank/DDBJ databases">
        <title>Reclassification of Massilia species as members of the genera Telluria, Duganella, Pseudoduganella, Mokoshia gen. nov. and Zemynaea gen. nov. using orthogonal and non-orthogonal genome-based approaches.</title>
        <authorList>
            <person name="Bowman J.P."/>
        </authorList>
    </citation>
    <scope>NUCLEOTIDE SEQUENCE</scope>
    <source>
        <strain evidence="9">LMG 11547</strain>
    </source>
</reference>
<comment type="similarity">
    <text evidence="7">Belongs to the binding-protein-dependent transport system permease family.</text>
</comment>
<evidence type="ECO:0000256" key="3">
    <source>
        <dbReference type="ARBA" id="ARBA00022475"/>
    </source>
</evidence>
<evidence type="ECO:0000256" key="5">
    <source>
        <dbReference type="ARBA" id="ARBA00022989"/>
    </source>
</evidence>
<dbReference type="PANTHER" id="PTHR43744:SF9">
    <property type="entry name" value="POLYGALACTURONAN_RHAMNOGALACTURONAN TRANSPORT SYSTEM PERMEASE PROTEIN YTCP"/>
    <property type="match status" value="1"/>
</dbReference>
<keyword evidence="4 7" id="KW-0812">Transmembrane</keyword>
<feature type="transmembrane region" description="Helical" evidence="7">
    <location>
        <begin position="91"/>
        <end position="115"/>
    </location>
</feature>
<dbReference type="CDD" id="cd06261">
    <property type="entry name" value="TM_PBP2"/>
    <property type="match status" value="1"/>
</dbReference>
<comment type="subcellular location">
    <subcellularLocation>
        <location evidence="1 7">Cell membrane</location>
        <topology evidence="1 7">Multi-pass membrane protein</topology>
    </subcellularLocation>
</comment>
<gene>
    <name evidence="9" type="ORF">NX786_09305</name>
</gene>
<name>A0ABT2BWM0_9BURK</name>
<feature type="transmembrane region" description="Helical" evidence="7">
    <location>
        <begin position="199"/>
        <end position="221"/>
    </location>
</feature>
<keyword evidence="3" id="KW-1003">Cell membrane</keyword>
<proteinExistence type="inferred from homology"/>
<feature type="transmembrane region" description="Helical" evidence="7">
    <location>
        <begin position="127"/>
        <end position="146"/>
    </location>
</feature>
<evidence type="ECO:0000313" key="9">
    <source>
        <dbReference type="EMBL" id="MCS0629530.1"/>
    </source>
</evidence>
<dbReference type="Proteomes" id="UP001165263">
    <property type="component" value="Unassembled WGS sequence"/>
</dbReference>
<comment type="caution">
    <text evidence="9">The sequence shown here is derived from an EMBL/GenBank/DDBJ whole genome shotgun (WGS) entry which is preliminary data.</text>
</comment>
<dbReference type="InterPro" id="IPR000515">
    <property type="entry name" value="MetI-like"/>
</dbReference>
<keyword evidence="5 7" id="KW-1133">Transmembrane helix</keyword>
<protein>
    <submittedName>
        <fullName evidence="9">Carbohydrate ABC transporter permease</fullName>
    </submittedName>
</protein>
<accession>A0ABT2BWM0</accession>